<proteinExistence type="predicted"/>
<dbReference type="AlphaFoldDB" id="A0AAN6D1Z8"/>
<feature type="signal peptide" evidence="1">
    <location>
        <begin position="1"/>
        <end position="19"/>
    </location>
</feature>
<protein>
    <submittedName>
        <fullName evidence="2">Uncharacterized protein</fullName>
    </submittedName>
</protein>
<feature type="chain" id="PRO_5042992081" evidence="1">
    <location>
        <begin position="20"/>
        <end position="440"/>
    </location>
</feature>
<evidence type="ECO:0000256" key="1">
    <source>
        <dbReference type="SAM" id="SignalP"/>
    </source>
</evidence>
<gene>
    <name evidence="2" type="ORF">KL933_004652</name>
</gene>
<reference evidence="2" key="1">
    <citation type="journal article" date="2021" name="G3 (Bethesda)">
        <title>Genomic diversity, chromosomal rearrangements, and interspecies hybridization in the ogataea polymorpha species complex.</title>
        <authorList>
            <person name="Hanson S.J."/>
            <person name="Cinneide E.O."/>
            <person name="Salzberg L.I."/>
            <person name="Wolfe K.H."/>
            <person name="McGowan J."/>
            <person name="Fitzpatrick D.A."/>
            <person name="Matlin K."/>
        </authorList>
    </citation>
    <scope>NUCLEOTIDE SEQUENCE</scope>
    <source>
        <strain evidence="2">83-405-1</strain>
    </source>
</reference>
<dbReference type="InterPro" id="IPR019540">
    <property type="entry name" value="PtdIno-glycan_biosynth_class_S"/>
</dbReference>
<evidence type="ECO:0000313" key="2">
    <source>
        <dbReference type="EMBL" id="KAG7724830.1"/>
    </source>
</evidence>
<keyword evidence="1" id="KW-0732">Signal</keyword>
<dbReference type="Pfam" id="PF10510">
    <property type="entry name" value="PIG-S"/>
    <property type="match status" value="1"/>
</dbReference>
<organism evidence="2 3">
    <name type="scientific">Ogataea haglerorum</name>
    <dbReference type="NCBI Taxonomy" id="1937702"/>
    <lineage>
        <taxon>Eukaryota</taxon>
        <taxon>Fungi</taxon>
        <taxon>Dikarya</taxon>
        <taxon>Ascomycota</taxon>
        <taxon>Saccharomycotina</taxon>
        <taxon>Pichiomycetes</taxon>
        <taxon>Pichiales</taxon>
        <taxon>Pichiaceae</taxon>
        <taxon>Ogataea</taxon>
    </lineage>
</organism>
<sequence length="440" mass="50796">MFKPTLVLVIALISPLLYQQLLNFLNRKVVPLEVLRYYVQHPLDDVTIKIPVYIESADLRLLDVGEAIHIQTLGRLRETERTLPDVQFDFFEYTNQTDALLMKFFISDGNGIYVDAVEGYAALFYTLEAVDANDVPYFGTQLLLDHCYNDEIKNYVADRFLQLVDYNSKKHSFLHQSQYETSLQDPLRLVFVMMSAETNWEVEQAVKMHLEPVLSILSNYTLEYLHVDEDVKSPSRYIDEHFPEELSALPNLADFYLSHNSSNSTLYLLYYPFELADDSIRTMSVDNHSIYSSKENTFLNIKSWGSVYFAHTASYHGYVPAQNLADCMWSFAESVLDHYHFPNENMAPALRIQMYKRIATVRNLTYFSHRLSQVVGWLESNTLDSSLGSAILDAFGRREQVKERLESYDYDAALQLSTDLAAVFDKQIQNLDFGKLEIIG</sequence>
<comment type="caution">
    <text evidence="2">The sequence shown here is derived from an EMBL/GenBank/DDBJ whole genome shotgun (WGS) entry which is preliminary data.</text>
</comment>
<dbReference type="EMBL" id="JAHLUH010000015">
    <property type="protein sequence ID" value="KAG7724830.1"/>
    <property type="molecule type" value="Genomic_DNA"/>
</dbReference>
<dbReference type="GO" id="GO:0042765">
    <property type="term" value="C:GPI-anchor transamidase complex"/>
    <property type="evidence" value="ECO:0007669"/>
    <property type="project" value="InterPro"/>
</dbReference>
<name>A0AAN6D1Z8_9ASCO</name>
<dbReference type="GO" id="GO:0016255">
    <property type="term" value="P:attachment of GPI anchor to protein"/>
    <property type="evidence" value="ECO:0007669"/>
    <property type="project" value="InterPro"/>
</dbReference>
<dbReference type="Proteomes" id="UP000738402">
    <property type="component" value="Unassembled WGS sequence"/>
</dbReference>
<accession>A0AAN6D1Z8</accession>
<evidence type="ECO:0000313" key="3">
    <source>
        <dbReference type="Proteomes" id="UP000738402"/>
    </source>
</evidence>